<feature type="region of interest" description="Disordered" evidence="1">
    <location>
        <begin position="1"/>
        <end position="37"/>
    </location>
</feature>
<protein>
    <submittedName>
        <fullName evidence="2">Uncharacterized protein</fullName>
    </submittedName>
</protein>
<organism evidence="2 3">
    <name type="scientific">Pleurodeles waltl</name>
    <name type="common">Iberian ribbed newt</name>
    <dbReference type="NCBI Taxonomy" id="8319"/>
    <lineage>
        <taxon>Eukaryota</taxon>
        <taxon>Metazoa</taxon>
        <taxon>Chordata</taxon>
        <taxon>Craniata</taxon>
        <taxon>Vertebrata</taxon>
        <taxon>Euteleostomi</taxon>
        <taxon>Amphibia</taxon>
        <taxon>Batrachia</taxon>
        <taxon>Caudata</taxon>
        <taxon>Salamandroidea</taxon>
        <taxon>Salamandridae</taxon>
        <taxon>Pleurodelinae</taxon>
        <taxon>Pleurodeles</taxon>
    </lineage>
</organism>
<name>A0AAV7SQ46_PLEWA</name>
<feature type="compositionally biased region" description="Basic and acidic residues" evidence="1">
    <location>
        <begin position="1"/>
        <end position="10"/>
    </location>
</feature>
<dbReference type="Proteomes" id="UP001066276">
    <property type="component" value="Chromosome 4_2"/>
</dbReference>
<gene>
    <name evidence="2" type="ORF">NDU88_006598</name>
</gene>
<dbReference type="AlphaFoldDB" id="A0AAV7SQ46"/>
<accession>A0AAV7SQ46</accession>
<evidence type="ECO:0000313" key="3">
    <source>
        <dbReference type="Proteomes" id="UP001066276"/>
    </source>
</evidence>
<sequence>MGKVDCKKDPEVEDDTTVNAMAGPQGTKNTHPVEGNGDPTLQDILQAITASHEVLEGKIDALATDLNVLRDDHRCLAKKVSTAEKQVKEILL</sequence>
<proteinExistence type="predicted"/>
<evidence type="ECO:0000313" key="2">
    <source>
        <dbReference type="EMBL" id="KAJ1166190.1"/>
    </source>
</evidence>
<evidence type="ECO:0000256" key="1">
    <source>
        <dbReference type="SAM" id="MobiDB-lite"/>
    </source>
</evidence>
<dbReference type="EMBL" id="JANPWB010000008">
    <property type="protein sequence ID" value="KAJ1166190.1"/>
    <property type="molecule type" value="Genomic_DNA"/>
</dbReference>
<reference evidence="2" key="1">
    <citation type="journal article" date="2022" name="bioRxiv">
        <title>Sequencing and chromosome-scale assembly of the giantPleurodeles waltlgenome.</title>
        <authorList>
            <person name="Brown T."/>
            <person name="Elewa A."/>
            <person name="Iarovenko S."/>
            <person name="Subramanian E."/>
            <person name="Araus A.J."/>
            <person name="Petzold A."/>
            <person name="Susuki M."/>
            <person name="Suzuki K.-i.T."/>
            <person name="Hayashi T."/>
            <person name="Toyoda A."/>
            <person name="Oliveira C."/>
            <person name="Osipova E."/>
            <person name="Leigh N.D."/>
            <person name="Simon A."/>
            <person name="Yun M.H."/>
        </authorList>
    </citation>
    <scope>NUCLEOTIDE SEQUENCE</scope>
    <source>
        <strain evidence="2">20211129_DDA</strain>
        <tissue evidence="2">Liver</tissue>
    </source>
</reference>
<comment type="caution">
    <text evidence="2">The sequence shown here is derived from an EMBL/GenBank/DDBJ whole genome shotgun (WGS) entry which is preliminary data.</text>
</comment>
<keyword evidence="3" id="KW-1185">Reference proteome</keyword>